<dbReference type="OrthoDB" id="9788334at2"/>
<name>A0A2Z3HWU9_9CAUL</name>
<comment type="function">
    <text evidence="5 6">Structural component of flagellum, the bacterial motility apparatus. Part of the rod structure of flagellar basal body.</text>
</comment>
<accession>A0A2Z3HWU9</accession>
<dbReference type="GO" id="GO:0030694">
    <property type="term" value="C:bacterial-type flagellum basal body, rod"/>
    <property type="evidence" value="ECO:0007669"/>
    <property type="project" value="InterPro"/>
</dbReference>
<evidence type="ECO:0000256" key="6">
    <source>
        <dbReference type="PIRNR" id="PIRNR002889"/>
    </source>
</evidence>
<dbReference type="KEGG" id="phb:HYN04_08500"/>
<keyword evidence="8" id="KW-0966">Cell projection</keyword>
<sequence>MDISSIPLLGMLRGRMTYFTERQRLVAENVANASTPGYRPKDLAPFRFRVTGPDAGPGASSGPGSITVMSVTHPAHQRPSGPEDIAAARGYRAERSPDAVTTLDGNQVSLEDQMLRMADSRLNYDAAIGFYQKSVSMIRMAARAPGR</sequence>
<evidence type="ECO:0000256" key="3">
    <source>
        <dbReference type="ARBA" id="ARBA00014376"/>
    </source>
</evidence>
<evidence type="ECO:0000256" key="5">
    <source>
        <dbReference type="ARBA" id="ARBA00024934"/>
    </source>
</evidence>
<feature type="region of interest" description="Disordered" evidence="7">
    <location>
        <begin position="44"/>
        <end position="83"/>
    </location>
</feature>
<comment type="subcellular location">
    <subcellularLocation>
        <location evidence="1 6">Bacterial flagellum basal body</location>
    </subcellularLocation>
</comment>
<evidence type="ECO:0000256" key="1">
    <source>
        <dbReference type="ARBA" id="ARBA00004117"/>
    </source>
</evidence>
<dbReference type="AlphaFoldDB" id="A0A2Z3HWU9"/>
<evidence type="ECO:0000256" key="7">
    <source>
        <dbReference type="SAM" id="MobiDB-lite"/>
    </source>
</evidence>
<reference evidence="9" key="1">
    <citation type="submission" date="2018-05" db="EMBL/GenBank/DDBJ databases">
        <title>Genome sequencing of Phenylobacterium sp. HYN0004.</title>
        <authorList>
            <person name="Yi H."/>
            <person name="Baek C."/>
        </authorList>
    </citation>
    <scope>NUCLEOTIDE SEQUENCE [LARGE SCALE GENOMIC DNA]</scope>
    <source>
        <strain evidence="9">HYN0004</strain>
    </source>
</reference>
<dbReference type="PIRSF" id="PIRSF002889">
    <property type="entry name" value="Rod_FlgB"/>
    <property type="match status" value="1"/>
</dbReference>
<dbReference type="EMBL" id="CP029479">
    <property type="protein sequence ID" value="AWM77801.1"/>
    <property type="molecule type" value="Genomic_DNA"/>
</dbReference>
<evidence type="ECO:0000313" key="9">
    <source>
        <dbReference type="Proteomes" id="UP000247763"/>
    </source>
</evidence>
<dbReference type="Proteomes" id="UP000247763">
    <property type="component" value="Chromosome"/>
</dbReference>
<evidence type="ECO:0000313" key="8">
    <source>
        <dbReference type="EMBL" id="AWM77801.1"/>
    </source>
</evidence>
<keyword evidence="8" id="KW-0282">Flagellum</keyword>
<dbReference type="InterPro" id="IPR006300">
    <property type="entry name" value="FlgB"/>
</dbReference>
<feature type="compositionally biased region" description="Low complexity" evidence="7">
    <location>
        <begin position="52"/>
        <end position="65"/>
    </location>
</feature>
<dbReference type="GO" id="GO:0071973">
    <property type="term" value="P:bacterial-type flagellum-dependent cell motility"/>
    <property type="evidence" value="ECO:0007669"/>
    <property type="project" value="InterPro"/>
</dbReference>
<keyword evidence="8" id="KW-0969">Cilium</keyword>
<keyword evidence="4 6" id="KW-0975">Bacterial flagellum</keyword>
<keyword evidence="9" id="KW-1185">Reference proteome</keyword>
<gene>
    <name evidence="8" type="ORF">HYN04_08500</name>
</gene>
<protein>
    <recommendedName>
        <fullName evidence="3 6">Flagellar basal body rod protein FlgB</fullName>
    </recommendedName>
</protein>
<comment type="subunit">
    <text evidence="6">The basal body constitutes a major portion of the flagellar organelle and consists of a number of rings mounted on a central rod.</text>
</comment>
<dbReference type="RefSeq" id="WP_110450368.1">
    <property type="nucleotide sequence ID" value="NZ_CP029479.1"/>
</dbReference>
<organism evidence="8 9">
    <name type="scientific">Phenylobacterium parvum</name>
    <dbReference type="NCBI Taxonomy" id="2201350"/>
    <lineage>
        <taxon>Bacteria</taxon>
        <taxon>Pseudomonadati</taxon>
        <taxon>Pseudomonadota</taxon>
        <taxon>Alphaproteobacteria</taxon>
        <taxon>Caulobacterales</taxon>
        <taxon>Caulobacteraceae</taxon>
        <taxon>Phenylobacterium</taxon>
    </lineage>
</organism>
<comment type="similarity">
    <text evidence="2 6">Belongs to the flagella basal body rod proteins family.</text>
</comment>
<proteinExistence type="inferred from homology"/>
<evidence type="ECO:0000256" key="4">
    <source>
        <dbReference type="ARBA" id="ARBA00023143"/>
    </source>
</evidence>
<evidence type="ECO:0000256" key="2">
    <source>
        <dbReference type="ARBA" id="ARBA00009677"/>
    </source>
</evidence>